<evidence type="ECO:0000313" key="8">
    <source>
        <dbReference type="Proteomes" id="UP000637239"/>
    </source>
</evidence>
<dbReference type="GO" id="GO:0008270">
    <property type="term" value="F:zinc ion binding"/>
    <property type="evidence" value="ECO:0007669"/>
    <property type="project" value="UniProtKB-KW"/>
</dbReference>
<feature type="region of interest" description="Disordered" evidence="5">
    <location>
        <begin position="63"/>
        <end position="94"/>
    </location>
</feature>
<feature type="compositionally biased region" description="Polar residues" evidence="5">
    <location>
        <begin position="68"/>
        <end position="83"/>
    </location>
</feature>
<dbReference type="PANTHER" id="PTHR20922">
    <property type="entry name" value="DNL-TYPE ZINC FINGER PROTEIN"/>
    <property type="match status" value="1"/>
</dbReference>
<dbReference type="AlphaFoldDB" id="A0A7R7VXU9"/>
<evidence type="ECO:0000256" key="4">
    <source>
        <dbReference type="PROSITE-ProRule" id="PRU00834"/>
    </source>
</evidence>
<dbReference type="PANTHER" id="PTHR20922:SF13">
    <property type="entry name" value="DNL-TYPE ZINC FINGER PROTEIN"/>
    <property type="match status" value="1"/>
</dbReference>
<reference evidence="7" key="2">
    <citation type="submission" date="2021-02" db="EMBL/GenBank/DDBJ databases">
        <title>Aspergillus chevalieri M1 genome sequence.</title>
        <authorList>
            <person name="Kadooka C."/>
            <person name="Mori K."/>
            <person name="Futagami T."/>
        </authorList>
    </citation>
    <scope>NUCLEOTIDE SEQUENCE</scope>
    <source>
        <strain evidence="7">M1</strain>
    </source>
</reference>
<dbReference type="InterPro" id="IPR007853">
    <property type="entry name" value="Znf_DNL-typ"/>
</dbReference>
<dbReference type="EMBL" id="AP024423">
    <property type="protein sequence ID" value="BCR92710.1"/>
    <property type="molecule type" value="Genomic_DNA"/>
</dbReference>
<dbReference type="GO" id="GO:0005739">
    <property type="term" value="C:mitochondrion"/>
    <property type="evidence" value="ECO:0007669"/>
    <property type="project" value="TreeGrafter"/>
</dbReference>
<accession>A0A7R7VXU9</accession>
<evidence type="ECO:0000313" key="7">
    <source>
        <dbReference type="EMBL" id="BCR92710.1"/>
    </source>
</evidence>
<protein>
    <recommendedName>
        <fullName evidence="6">DNL-type domain-containing protein</fullName>
    </recommendedName>
</protein>
<dbReference type="GO" id="GO:0030150">
    <property type="term" value="P:protein import into mitochondrial matrix"/>
    <property type="evidence" value="ECO:0007669"/>
    <property type="project" value="TreeGrafter"/>
</dbReference>
<evidence type="ECO:0000256" key="3">
    <source>
        <dbReference type="ARBA" id="ARBA00022833"/>
    </source>
</evidence>
<proteinExistence type="predicted"/>
<dbReference type="GO" id="GO:0006457">
    <property type="term" value="P:protein folding"/>
    <property type="evidence" value="ECO:0007669"/>
    <property type="project" value="TreeGrafter"/>
</dbReference>
<keyword evidence="3" id="KW-0862">Zinc</keyword>
<dbReference type="GO" id="GO:0050821">
    <property type="term" value="P:protein stabilization"/>
    <property type="evidence" value="ECO:0007669"/>
    <property type="project" value="TreeGrafter"/>
</dbReference>
<reference evidence="7" key="1">
    <citation type="submission" date="2021-01" db="EMBL/GenBank/DDBJ databases">
        <authorList>
            <consortium name="Aspergillus chevalieri M1 genome sequencing consortium"/>
            <person name="Kazuki M."/>
            <person name="Futagami T."/>
        </authorList>
    </citation>
    <scope>NUCLEOTIDE SEQUENCE</scope>
    <source>
        <strain evidence="7">M1</strain>
    </source>
</reference>
<sequence length="197" mass="22404">MRPSSLSYGLRALKTSLPRTAISRTTIRPFSQLINRLPSSSTQLPKPQRPTITYHVLRFNYSSSSSSTGQSPLTDRQTDAQSDAQHEEQNRLRREQEPAYQITFTCKPCGERSSHRMSKHGYHKGTVLIRCPSCHNRHVIADHLNIFFDKKTTLEDIMEKQGDKVTRGYLEGDMEFWDDGVAFKRDGQGEKSGDGQS</sequence>
<feature type="domain" description="DNL-type" evidence="6">
    <location>
        <begin position="95"/>
        <end position="190"/>
    </location>
</feature>
<organism evidence="7 8">
    <name type="scientific">Aspergillus chevalieri</name>
    <name type="common">Eurotium chevalieri</name>
    <dbReference type="NCBI Taxonomy" id="182096"/>
    <lineage>
        <taxon>Eukaryota</taxon>
        <taxon>Fungi</taxon>
        <taxon>Dikarya</taxon>
        <taxon>Ascomycota</taxon>
        <taxon>Pezizomycotina</taxon>
        <taxon>Eurotiomycetes</taxon>
        <taxon>Eurotiomycetidae</taxon>
        <taxon>Eurotiales</taxon>
        <taxon>Aspergillaceae</taxon>
        <taxon>Aspergillus</taxon>
        <taxon>Aspergillus subgen. Aspergillus</taxon>
    </lineage>
</organism>
<keyword evidence="1" id="KW-0479">Metal-binding</keyword>
<dbReference type="GO" id="GO:0051087">
    <property type="term" value="F:protein-folding chaperone binding"/>
    <property type="evidence" value="ECO:0007669"/>
    <property type="project" value="TreeGrafter"/>
</dbReference>
<keyword evidence="8" id="KW-1185">Reference proteome</keyword>
<name>A0A7R7VXU9_ASPCH</name>
<evidence type="ECO:0000259" key="6">
    <source>
        <dbReference type="PROSITE" id="PS51501"/>
    </source>
</evidence>
<dbReference type="GeneID" id="66987059"/>
<feature type="compositionally biased region" description="Basic and acidic residues" evidence="5">
    <location>
        <begin position="84"/>
        <end position="94"/>
    </location>
</feature>
<gene>
    <name evidence="7" type="ORF">ACHE_80610S</name>
</gene>
<dbReference type="KEGG" id="ache:ACHE_80610S"/>
<dbReference type="Proteomes" id="UP000637239">
    <property type="component" value="Chromosome 8"/>
</dbReference>
<dbReference type="RefSeq" id="XP_043141223.1">
    <property type="nucleotide sequence ID" value="XM_043284000.1"/>
</dbReference>
<evidence type="ECO:0000256" key="2">
    <source>
        <dbReference type="ARBA" id="ARBA00022771"/>
    </source>
</evidence>
<dbReference type="PROSITE" id="PS51501">
    <property type="entry name" value="ZF_DNL"/>
    <property type="match status" value="1"/>
</dbReference>
<evidence type="ECO:0000256" key="5">
    <source>
        <dbReference type="SAM" id="MobiDB-lite"/>
    </source>
</evidence>
<dbReference type="Pfam" id="PF05180">
    <property type="entry name" value="zf-DNL"/>
    <property type="match status" value="1"/>
</dbReference>
<dbReference type="InterPro" id="IPR024158">
    <property type="entry name" value="Mt_import_TIM15"/>
</dbReference>
<evidence type="ECO:0000256" key="1">
    <source>
        <dbReference type="ARBA" id="ARBA00022723"/>
    </source>
</evidence>
<keyword evidence="2 4" id="KW-0863">Zinc-finger</keyword>